<proteinExistence type="predicted"/>
<comment type="caution">
    <text evidence="3">The sequence shown here is derived from an EMBL/GenBank/DDBJ whole genome shotgun (WGS) entry which is preliminary data.</text>
</comment>
<evidence type="ECO:0000313" key="3">
    <source>
        <dbReference type="EMBL" id="KGE85898.1"/>
    </source>
</evidence>
<feature type="chain" id="PRO_5001939705" description="Uncharacterized protein TP-0789 domain-containing protein" evidence="1">
    <location>
        <begin position="22"/>
        <end position="258"/>
    </location>
</feature>
<keyword evidence="1" id="KW-0732">Signal</keyword>
<dbReference type="OrthoDB" id="9803781at2"/>
<dbReference type="EMBL" id="JPOS01000083">
    <property type="protein sequence ID" value="KGE85898.1"/>
    <property type="molecule type" value="Genomic_DNA"/>
</dbReference>
<dbReference type="CDD" id="cd16329">
    <property type="entry name" value="LolA_like"/>
    <property type="match status" value="1"/>
</dbReference>
<sequence length="258" mass="29260">MILAFTLIVTLFSAPLLPDAAAIMEAHRQATAVQDLTGQLTYTNISKSGRKQTRTLQQYILRTDKGDYTYNLLLEFTDPQDVAGTATLTIQQERKDDEQWLYLPALRMSKRISPSKKSDRFMGTEITYEDLSGHLSEPIDDYQYTLLGEETINGRSAYKLEALPREGLRTQYGKRLLWIDQATHLMVQTRFYGHKGEHLKTYTATDIRPVGSGGHHRAHQIKMENVQTGNTTKVQYSGFAINAGVDAAMFSTTWMETR</sequence>
<reference evidence="3 4" key="1">
    <citation type="journal article" date="2014" name="Int. J. Syst. Evol. Microbiol.">
        <title>Phaeodactylibacter xiamenensis gen. nov., sp. nov., a member of the family Saprospiraceae isolated from the marine alga Phaeodactylum tricornutum.</title>
        <authorList>
            <person name="Chen Z.Jr."/>
            <person name="Lei X."/>
            <person name="Lai Q."/>
            <person name="Li Y."/>
            <person name="Zhang B."/>
            <person name="Zhang J."/>
            <person name="Zhang H."/>
            <person name="Yang L."/>
            <person name="Zheng W."/>
            <person name="Tian Y."/>
            <person name="Yu Z."/>
            <person name="Xu H.Jr."/>
            <person name="Zheng T."/>
        </authorList>
    </citation>
    <scope>NUCLEOTIDE SEQUENCE [LARGE SCALE GENOMIC DNA]</scope>
    <source>
        <strain evidence="3 4">KD52</strain>
    </source>
</reference>
<dbReference type="InterPro" id="IPR033399">
    <property type="entry name" value="TP_0789-like"/>
</dbReference>
<dbReference type="AlphaFoldDB" id="A0A098S295"/>
<dbReference type="RefSeq" id="WP_044226854.1">
    <property type="nucleotide sequence ID" value="NZ_JBKAGJ010000022.1"/>
</dbReference>
<evidence type="ECO:0000256" key="1">
    <source>
        <dbReference type="SAM" id="SignalP"/>
    </source>
</evidence>
<keyword evidence="4" id="KW-1185">Reference proteome</keyword>
<evidence type="ECO:0000259" key="2">
    <source>
        <dbReference type="Pfam" id="PF17131"/>
    </source>
</evidence>
<name>A0A098S295_9BACT</name>
<protein>
    <recommendedName>
        <fullName evidence="2">Uncharacterized protein TP-0789 domain-containing protein</fullName>
    </recommendedName>
</protein>
<feature type="signal peptide" evidence="1">
    <location>
        <begin position="1"/>
        <end position="21"/>
    </location>
</feature>
<dbReference type="Gene3D" id="2.50.20.10">
    <property type="entry name" value="Lipoprotein localisation LolA/LolB/LppX"/>
    <property type="match status" value="1"/>
</dbReference>
<dbReference type="Proteomes" id="UP000029736">
    <property type="component" value="Unassembled WGS sequence"/>
</dbReference>
<evidence type="ECO:0000313" key="4">
    <source>
        <dbReference type="Proteomes" id="UP000029736"/>
    </source>
</evidence>
<dbReference type="Pfam" id="PF17131">
    <property type="entry name" value="LolA_like"/>
    <property type="match status" value="1"/>
</dbReference>
<organism evidence="3 4">
    <name type="scientific">Phaeodactylibacter xiamenensis</name>
    <dbReference type="NCBI Taxonomy" id="1524460"/>
    <lineage>
        <taxon>Bacteria</taxon>
        <taxon>Pseudomonadati</taxon>
        <taxon>Bacteroidota</taxon>
        <taxon>Saprospiria</taxon>
        <taxon>Saprospirales</taxon>
        <taxon>Haliscomenobacteraceae</taxon>
        <taxon>Phaeodactylibacter</taxon>
    </lineage>
</organism>
<feature type="domain" description="Uncharacterized protein TP-0789" evidence="2">
    <location>
        <begin position="73"/>
        <end position="256"/>
    </location>
</feature>
<gene>
    <name evidence="3" type="ORF">IX84_25150</name>
</gene>
<accession>A0A098S295</accession>
<dbReference type="STRING" id="1524460.IX84_25150"/>